<dbReference type="EMBL" id="MEUT01000051">
    <property type="protein sequence ID" value="OGC49411.1"/>
    <property type="molecule type" value="Genomic_DNA"/>
</dbReference>
<gene>
    <name evidence="2" type="ORF">A2W32_04440</name>
</gene>
<evidence type="ECO:0000313" key="3">
    <source>
        <dbReference type="Proteomes" id="UP000177371"/>
    </source>
</evidence>
<name>A0A1F4UWU5_UNCKA</name>
<evidence type="ECO:0000259" key="1">
    <source>
        <dbReference type="Pfam" id="PF01966"/>
    </source>
</evidence>
<organism evidence="2 3">
    <name type="scientific">candidate division WWE3 bacterium RBG_16_37_10</name>
    <dbReference type="NCBI Taxonomy" id="1802610"/>
    <lineage>
        <taxon>Bacteria</taxon>
        <taxon>Katanobacteria</taxon>
    </lineage>
</organism>
<comment type="caution">
    <text evidence="2">The sequence shown here is derived from an EMBL/GenBank/DDBJ whole genome shotgun (WGS) entry which is preliminary data.</text>
</comment>
<accession>A0A1F4UWU5</accession>
<dbReference type="Proteomes" id="UP000177371">
    <property type="component" value="Unassembled WGS sequence"/>
</dbReference>
<sequence length="198" mass="23471">MDKKELIDVFKNEVIESAKNPEFIHHKWFVKYHLEIVERIAMELCNIYKTADKEMVYLLVWLHDYGKILDFENQYNTKQESGKRKLLEIGLSADFVDKAIKYIDILDKKLETDINQAPIEVQIVSSADGASHLIGPFFSLWWYENPIKTFEELMADNIKKAMKDWNKKMVLPEVKQKFESRHEFLMEQCGNFPDTYLL</sequence>
<evidence type="ECO:0000313" key="2">
    <source>
        <dbReference type="EMBL" id="OGC49411.1"/>
    </source>
</evidence>
<dbReference type="Pfam" id="PF01966">
    <property type="entry name" value="HD"/>
    <property type="match status" value="1"/>
</dbReference>
<proteinExistence type="predicted"/>
<dbReference type="InterPro" id="IPR003607">
    <property type="entry name" value="HD/PDEase_dom"/>
</dbReference>
<reference evidence="2 3" key="1">
    <citation type="journal article" date="2016" name="Nat. Commun.">
        <title>Thousands of microbial genomes shed light on interconnected biogeochemical processes in an aquifer system.</title>
        <authorList>
            <person name="Anantharaman K."/>
            <person name="Brown C.T."/>
            <person name="Hug L.A."/>
            <person name="Sharon I."/>
            <person name="Castelle C.J."/>
            <person name="Probst A.J."/>
            <person name="Thomas B.C."/>
            <person name="Singh A."/>
            <person name="Wilkins M.J."/>
            <person name="Karaoz U."/>
            <person name="Brodie E.L."/>
            <person name="Williams K.H."/>
            <person name="Hubbard S.S."/>
            <person name="Banfield J.F."/>
        </authorList>
    </citation>
    <scope>NUCLEOTIDE SEQUENCE [LARGE SCALE GENOMIC DNA]</scope>
</reference>
<dbReference type="CDD" id="cd00077">
    <property type="entry name" value="HDc"/>
    <property type="match status" value="1"/>
</dbReference>
<dbReference type="Gene3D" id="1.10.3210.10">
    <property type="entry name" value="Hypothetical protein af1432"/>
    <property type="match status" value="1"/>
</dbReference>
<dbReference type="AlphaFoldDB" id="A0A1F4UWU5"/>
<dbReference type="SUPFAM" id="SSF109604">
    <property type="entry name" value="HD-domain/PDEase-like"/>
    <property type="match status" value="1"/>
</dbReference>
<feature type="domain" description="HD" evidence="1">
    <location>
        <begin position="32"/>
        <end position="128"/>
    </location>
</feature>
<dbReference type="InterPro" id="IPR006674">
    <property type="entry name" value="HD_domain"/>
</dbReference>
<protein>
    <recommendedName>
        <fullName evidence="1">HD domain-containing protein</fullName>
    </recommendedName>
</protein>